<keyword evidence="2" id="KW-1185">Reference proteome</keyword>
<comment type="caution">
    <text evidence="1">The sequence shown here is derived from an EMBL/GenBank/DDBJ whole genome shotgun (WGS) entry which is preliminary data.</text>
</comment>
<evidence type="ECO:0000313" key="1">
    <source>
        <dbReference type="EMBL" id="MFM0107486.1"/>
    </source>
</evidence>
<protein>
    <submittedName>
        <fullName evidence="1">Uncharacterized protein</fullName>
    </submittedName>
</protein>
<proteinExistence type="predicted"/>
<dbReference type="EMBL" id="JAQQDW010000081">
    <property type="protein sequence ID" value="MFM0107486.1"/>
    <property type="molecule type" value="Genomic_DNA"/>
</dbReference>
<name>A0ACC7NPH5_9BURK</name>
<evidence type="ECO:0000313" key="2">
    <source>
        <dbReference type="Proteomes" id="UP001629235"/>
    </source>
</evidence>
<gene>
    <name evidence="1" type="ORF">PQR01_29480</name>
</gene>
<accession>A0ACC7NPH5</accession>
<reference evidence="1 2" key="1">
    <citation type="journal article" date="2024" name="Chem. Sci.">
        <title>Discovery of megapolipeptins by genome mining of a Burkholderiales bacteria collection.</title>
        <authorList>
            <person name="Paulo B.S."/>
            <person name="Recchia M.J.J."/>
            <person name="Lee S."/>
            <person name="Fergusson C.H."/>
            <person name="Romanowski S.B."/>
            <person name="Hernandez A."/>
            <person name="Krull N."/>
            <person name="Liu D.Y."/>
            <person name="Cavanagh H."/>
            <person name="Bos A."/>
            <person name="Gray C.A."/>
            <person name="Murphy B.T."/>
            <person name="Linington R.G."/>
            <person name="Eustaquio A.S."/>
        </authorList>
    </citation>
    <scope>NUCLEOTIDE SEQUENCE [LARGE SCALE GENOMIC DNA]</scope>
    <source>
        <strain evidence="1 2">RL18-126-BIB-B</strain>
    </source>
</reference>
<sequence>MSQSAVVSVHFPLRRMRMLGPLRLPRQTGLKGPTAAIPGAIGLSPAKLRIGLFCCILHASDPCAVVGTFKSKSEETN</sequence>
<dbReference type="Proteomes" id="UP001629235">
    <property type="component" value="Unassembled WGS sequence"/>
</dbReference>
<organism evidence="1 2">
    <name type="scientific">Paraburkholderia rhynchosiae</name>
    <dbReference type="NCBI Taxonomy" id="487049"/>
    <lineage>
        <taxon>Bacteria</taxon>
        <taxon>Pseudomonadati</taxon>
        <taxon>Pseudomonadota</taxon>
        <taxon>Betaproteobacteria</taxon>
        <taxon>Burkholderiales</taxon>
        <taxon>Burkholderiaceae</taxon>
        <taxon>Paraburkholderia</taxon>
    </lineage>
</organism>